<comment type="subcellular location">
    <subcellularLocation>
        <location evidence="1">Membrane</location>
    </subcellularLocation>
</comment>
<accession>A0AA41W5I5</accession>
<dbReference type="Gene3D" id="3.30.1330.60">
    <property type="entry name" value="OmpA-like domain"/>
    <property type="match status" value="1"/>
</dbReference>
<dbReference type="EMBL" id="JAMQGP010000002">
    <property type="protein sequence ID" value="MCM2679034.1"/>
    <property type="molecule type" value="Genomic_DNA"/>
</dbReference>
<name>A0AA41W5I5_9GAMM</name>
<keyword evidence="6" id="KW-1185">Reference proteome</keyword>
<dbReference type="Proteomes" id="UP001165393">
    <property type="component" value="Unassembled WGS sequence"/>
</dbReference>
<evidence type="ECO:0000256" key="2">
    <source>
        <dbReference type="ARBA" id="ARBA00023136"/>
    </source>
</evidence>
<evidence type="ECO:0000256" key="3">
    <source>
        <dbReference type="PROSITE-ProRule" id="PRU00473"/>
    </source>
</evidence>
<gene>
    <name evidence="5" type="ORF">NAF29_04995</name>
</gene>
<reference evidence="5 6" key="1">
    <citation type="journal article" date="2013" name="Antonie Van Leeuwenhoek">
        <title>Echinimonas agarilytica gen. nov., sp. nov., a new gammaproteobacterium isolated from the sea urchin Strongylocentrotus intermedius.</title>
        <authorList>
            <person name="Nedashkovskaya O.I."/>
            <person name="Stenkova A.M."/>
            <person name="Zhukova N.V."/>
            <person name="Van Trappen S."/>
            <person name="Lee J.S."/>
            <person name="Kim S.B."/>
        </authorList>
    </citation>
    <scope>NUCLEOTIDE SEQUENCE [LARGE SCALE GENOMIC DNA]</scope>
    <source>
        <strain evidence="5 6">KMM 6351</strain>
    </source>
</reference>
<proteinExistence type="predicted"/>
<evidence type="ECO:0000256" key="1">
    <source>
        <dbReference type="ARBA" id="ARBA00004370"/>
    </source>
</evidence>
<dbReference type="PRINTS" id="PR01021">
    <property type="entry name" value="OMPADOMAIN"/>
</dbReference>
<evidence type="ECO:0000259" key="4">
    <source>
        <dbReference type="PROSITE" id="PS51123"/>
    </source>
</evidence>
<dbReference type="RefSeq" id="WP_251260402.1">
    <property type="nucleotide sequence ID" value="NZ_JAMQGP010000002.1"/>
</dbReference>
<dbReference type="InterPro" id="IPR006664">
    <property type="entry name" value="OMP_bac"/>
</dbReference>
<dbReference type="CDD" id="cd07185">
    <property type="entry name" value="OmpA_C-like"/>
    <property type="match status" value="1"/>
</dbReference>
<dbReference type="Pfam" id="PF00691">
    <property type="entry name" value="OmpA"/>
    <property type="match status" value="1"/>
</dbReference>
<evidence type="ECO:0000313" key="5">
    <source>
        <dbReference type="EMBL" id="MCM2679034.1"/>
    </source>
</evidence>
<dbReference type="AlphaFoldDB" id="A0AA41W5I5"/>
<dbReference type="InterPro" id="IPR036737">
    <property type="entry name" value="OmpA-like_sf"/>
</dbReference>
<sequence length="194" mass="22155">MIHSLSYIFAGLALSMFLSGCVQHPELPIEREQVNDLSDADRDGVITVRDQCPQTPEHALTNNEGCSMSFDEAIGHATNFHFAYDSSQLSKVEFYKVEQLVEILNQHPHVQLMLMGDTSPEGSLQYNQKLAERRVASVERAMEQQGISASRFVRYDFSSKQVAHIKDLRQRRTLALIAYNNQPYVMAWWIYNGE</sequence>
<organism evidence="5 6">
    <name type="scientific">Echinimonas agarilytica</name>
    <dbReference type="NCBI Taxonomy" id="1215918"/>
    <lineage>
        <taxon>Bacteria</taxon>
        <taxon>Pseudomonadati</taxon>
        <taxon>Pseudomonadota</taxon>
        <taxon>Gammaproteobacteria</taxon>
        <taxon>Alteromonadales</taxon>
        <taxon>Echinimonadaceae</taxon>
        <taxon>Echinimonas</taxon>
    </lineage>
</organism>
<keyword evidence="2 3" id="KW-0472">Membrane</keyword>
<dbReference type="InterPro" id="IPR006665">
    <property type="entry name" value="OmpA-like"/>
</dbReference>
<comment type="caution">
    <text evidence="5">The sequence shown here is derived from an EMBL/GenBank/DDBJ whole genome shotgun (WGS) entry which is preliminary data.</text>
</comment>
<feature type="domain" description="OmpA-like" evidence="4">
    <location>
        <begin position="69"/>
        <end position="194"/>
    </location>
</feature>
<dbReference type="SUPFAM" id="SSF103088">
    <property type="entry name" value="OmpA-like"/>
    <property type="match status" value="1"/>
</dbReference>
<evidence type="ECO:0000313" key="6">
    <source>
        <dbReference type="Proteomes" id="UP001165393"/>
    </source>
</evidence>
<dbReference type="PROSITE" id="PS51123">
    <property type="entry name" value="OMPA_2"/>
    <property type="match status" value="1"/>
</dbReference>
<dbReference type="GO" id="GO:0016020">
    <property type="term" value="C:membrane"/>
    <property type="evidence" value="ECO:0007669"/>
    <property type="project" value="UniProtKB-SubCell"/>
</dbReference>
<protein>
    <submittedName>
        <fullName evidence="5">OmpA family protein</fullName>
    </submittedName>
</protein>